<reference evidence="1 2" key="1">
    <citation type="submission" date="2017-08" db="EMBL/GenBank/DDBJ databases">
        <title>Harnessing the power of phylogenomics to disentangle the directionality and signatures of interkingdom host jumping in the parasitic fungal genus Tolypocladium.</title>
        <authorList>
            <person name="Quandt C.A."/>
            <person name="Patterson W."/>
            <person name="Spatafora J.W."/>
        </authorList>
    </citation>
    <scope>NUCLEOTIDE SEQUENCE [LARGE SCALE GENOMIC DNA]</scope>
    <source>
        <strain evidence="1 2">CBS 113982</strain>
    </source>
</reference>
<accession>A0A2K3QEJ9</accession>
<organism evidence="1 2">
    <name type="scientific">Tolypocladium capitatum</name>
    <dbReference type="NCBI Taxonomy" id="45235"/>
    <lineage>
        <taxon>Eukaryota</taxon>
        <taxon>Fungi</taxon>
        <taxon>Dikarya</taxon>
        <taxon>Ascomycota</taxon>
        <taxon>Pezizomycotina</taxon>
        <taxon>Sordariomycetes</taxon>
        <taxon>Hypocreomycetidae</taxon>
        <taxon>Hypocreales</taxon>
        <taxon>Ophiocordycipitaceae</taxon>
        <taxon>Tolypocladium</taxon>
    </lineage>
</organism>
<dbReference type="AlphaFoldDB" id="A0A2K3QEJ9"/>
<sequence length="221" mass="23882">MLARQPLHTLVEQGARSGVILANLPDFLFGPALGDILAAHASKHGVVHADPLPAVLSAYIHRVVAAARVFAVVVDHTDELVLGHRALAHGLAHLPRQGFTRNLELQGITNLFPNLNGAVALGVELEALEVQDQHRRQRLDKYLLRSHDVLATGRVEVALETLRAGQSTQGIDDVADIRGSNVQLEWLVRLGGDGVLEARHTKLASEQAAKNLIDGRRRIGA</sequence>
<gene>
    <name evidence="1" type="ORF">TCAP_04106</name>
</gene>
<keyword evidence="2" id="KW-1185">Reference proteome</keyword>
<protein>
    <submittedName>
        <fullName evidence="1">Uncharacterized protein</fullName>
    </submittedName>
</protein>
<proteinExistence type="predicted"/>
<dbReference type="Proteomes" id="UP000236621">
    <property type="component" value="Unassembled WGS sequence"/>
</dbReference>
<name>A0A2K3QEJ9_9HYPO</name>
<comment type="caution">
    <text evidence="1">The sequence shown here is derived from an EMBL/GenBank/DDBJ whole genome shotgun (WGS) entry which is preliminary data.</text>
</comment>
<evidence type="ECO:0000313" key="1">
    <source>
        <dbReference type="EMBL" id="PNY25949.1"/>
    </source>
</evidence>
<evidence type="ECO:0000313" key="2">
    <source>
        <dbReference type="Proteomes" id="UP000236621"/>
    </source>
</evidence>
<dbReference type="EMBL" id="NRSZ01000637">
    <property type="protein sequence ID" value="PNY25949.1"/>
    <property type="molecule type" value="Genomic_DNA"/>
</dbReference>